<dbReference type="GO" id="GO:0016705">
    <property type="term" value="F:oxidoreductase activity, acting on paired donors, with incorporation or reduction of molecular oxygen"/>
    <property type="evidence" value="ECO:0007669"/>
    <property type="project" value="InterPro"/>
</dbReference>
<proteinExistence type="predicted"/>
<dbReference type="InterPro" id="IPR011251">
    <property type="entry name" value="Luciferase-like_dom"/>
</dbReference>
<accession>A0A1G8VBF9</accession>
<dbReference type="EMBL" id="FNFE01000001">
    <property type="protein sequence ID" value="SDJ63452.1"/>
    <property type="molecule type" value="Genomic_DNA"/>
</dbReference>
<dbReference type="SUPFAM" id="SSF51679">
    <property type="entry name" value="Bacterial luciferase-like"/>
    <property type="match status" value="1"/>
</dbReference>
<protein>
    <submittedName>
        <fullName evidence="2">Probable F420-dependent oxidoreductase, MSMEG_2256 family</fullName>
    </submittedName>
</protein>
<dbReference type="AlphaFoldDB" id="A0A1G8VBF9"/>
<dbReference type="OrthoDB" id="196267at2157"/>
<dbReference type="PANTHER" id="PTHR43244">
    <property type="match status" value="1"/>
</dbReference>
<evidence type="ECO:0000259" key="1">
    <source>
        <dbReference type="Pfam" id="PF00296"/>
    </source>
</evidence>
<reference evidence="3" key="1">
    <citation type="submission" date="2016-10" db="EMBL/GenBank/DDBJ databases">
        <authorList>
            <person name="Varghese N."/>
            <person name="Submissions S."/>
        </authorList>
    </citation>
    <scope>NUCLEOTIDE SEQUENCE [LARGE SCALE GENOMIC DNA]</scope>
    <source>
        <strain evidence="3">B4,CECT 8067,JCM 17497</strain>
    </source>
</reference>
<dbReference type="Gene3D" id="3.20.20.30">
    <property type="entry name" value="Luciferase-like domain"/>
    <property type="match status" value="1"/>
</dbReference>
<dbReference type="Pfam" id="PF00296">
    <property type="entry name" value="Bac_luciferase"/>
    <property type="match status" value="1"/>
</dbReference>
<dbReference type="InterPro" id="IPR050564">
    <property type="entry name" value="F420-G6PD/mer"/>
</dbReference>
<dbReference type="STRING" id="1095776.SAMN04515672_1264"/>
<dbReference type="RefSeq" id="WP_090303695.1">
    <property type="nucleotide sequence ID" value="NZ_FNFE01000001.1"/>
</dbReference>
<dbReference type="NCBIfam" id="TIGR03617">
    <property type="entry name" value="F420_MSMEG_2256"/>
    <property type="match status" value="1"/>
</dbReference>
<dbReference type="InterPro" id="IPR036661">
    <property type="entry name" value="Luciferase-like_sf"/>
</dbReference>
<gene>
    <name evidence="2" type="ORF">SAMN04515672_1264</name>
</gene>
<sequence length="329" mass="36893">MSTLRIDANVPHLSTETGDAAERAEELGFDGVWTAETDHDAFLPHPIIADRTERIQQGTRIALAFTRSPMALAYTAWDLAQYSNGRFVLGLGTQVKGHNERRFSVDWESPGPRLREVVESLRHIFDVFRGEAELDYEGEHYSFSLMTETFDPGPIDHPDVPIYIAGVNEYNIRLAGERCDGLAMHPFNTPAYASDVIAPTVAEGADRADRSLEDVALSASPFVVTGATEDERDRSREEVRRRIAFYGSTRTYHDVLEHHGWGSIGEELHDLSRDQRWEEMADRVTDEMLATFAIEAPPEELLDRARDAYGGIADRLVLPLDQGAAFMNE</sequence>
<evidence type="ECO:0000313" key="3">
    <source>
        <dbReference type="Proteomes" id="UP000198882"/>
    </source>
</evidence>
<dbReference type="InterPro" id="IPR019919">
    <property type="entry name" value="Lucif-like_OxRdtase_MSMEG_2256"/>
</dbReference>
<organism evidence="2 3">
    <name type="scientific">Natronorubrum texcoconense</name>
    <dbReference type="NCBI Taxonomy" id="1095776"/>
    <lineage>
        <taxon>Archaea</taxon>
        <taxon>Methanobacteriati</taxon>
        <taxon>Methanobacteriota</taxon>
        <taxon>Stenosarchaea group</taxon>
        <taxon>Halobacteria</taxon>
        <taxon>Halobacteriales</taxon>
        <taxon>Natrialbaceae</taxon>
        <taxon>Natronorubrum</taxon>
    </lineage>
</organism>
<name>A0A1G8VBF9_9EURY</name>
<dbReference type="Proteomes" id="UP000198882">
    <property type="component" value="Unassembled WGS sequence"/>
</dbReference>
<evidence type="ECO:0000313" key="2">
    <source>
        <dbReference type="EMBL" id="SDJ63452.1"/>
    </source>
</evidence>
<keyword evidence="3" id="KW-1185">Reference proteome</keyword>
<feature type="domain" description="Luciferase-like" evidence="1">
    <location>
        <begin position="16"/>
        <end position="310"/>
    </location>
</feature>
<dbReference type="PANTHER" id="PTHR43244:SF2">
    <property type="entry name" value="CONSERVED HYPOTHETICAL ALANINE AND PROLINE-RICH PROTEIN"/>
    <property type="match status" value="1"/>
</dbReference>